<organism evidence="1 2">
    <name type="scientific">Hyalomma asiaticum</name>
    <name type="common">Tick</name>
    <dbReference type="NCBI Taxonomy" id="266040"/>
    <lineage>
        <taxon>Eukaryota</taxon>
        <taxon>Metazoa</taxon>
        <taxon>Ecdysozoa</taxon>
        <taxon>Arthropoda</taxon>
        <taxon>Chelicerata</taxon>
        <taxon>Arachnida</taxon>
        <taxon>Acari</taxon>
        <taxon>Parasitiformes</taxon>
        <taxon>Ixodida</taxon>
        <taxon>Ixodoidea</taxon>
        <taxon>Ixodidae</taxon>
        <taxon>Hyalomminae</taxon>
        <taxon>Hyalomma</taxon>
    </lineage>
</organism>
<dbReference type="EMBL" id="CM023482">
    <property type="protein sequence ID" value="KAH6939492.1"/>
    <property type="molecule type" value="Genomic_DNA"/>
</dbReference>
<reference evidence="1" key="1">
    <citation type="submission" date="2020-05" db="EMBL/GenBank/DDBJ databases">
        <title>Large-scale comparative analyses of tick genomes elucidate their genetic diversity and vector capacities.</title>
        <authorList>
            <person name="Jia N."/>
            <person name="Wang J."/>
            <person name="Shi W."/>
            <person name="Du L."/>
            <person name="Sun Y."/>
            <person name="Zhan W."/>
            <person name="Jiang J."/>
            <person name="Wang Q."/>
            <person name="Zhang B."/>
            <person name="Ji P."/>
            <person name="Sakyi L.B."/>
            <person name="Cui X."/>
            <person name="Yuan T."/>
            <person name="Jiang B."/>
            <person name="Yang W."/>
            <person name="Lam T.T.-Y."/>
            <person name="Chang Q."/>
            <person name="Ding S."/>
            <person name="Wang X."/>
            <person name="Zhu J."/>
            <person name="Ruan X."/>
            <person name="Zhao L."/>
            <person name="Wei J."/>
            <person name="Que T."/>
            <person name="Du C."/>
            <person name="Cheng J."/>
            <person name="Dai P."/>
            <person name="Han X."/>
            <person name="Huang E."/>
            <person name="Gao Y."/>
            <person name="Liu J."/>
            <person name="Shao H."/>
            <person name="Ye R."/>
            <person name="Li L."/>
            <person name="Wei W."/>
            <person name="Wang X."/>
            <person name="Wang C."/>
            <person name="Yang T."/>
            <person name="Huo Q."/>
            <person name="Li W."/>
            <person name="Guo W."/>
            <person name="Chen H."/>
            <person name="Zhou L."/>
            <person name="Ni X."/>
            <person name="Tian J."/>
            <person name="Zhou Y."/>
            <person name="Sheng Y."/>
            <person name="Liu T."/>
            <person name="Pan Y."/>
            <person name="Xia L."/>
            <person name="Li J."/>
            <person name="Zhao F."/>
            <person name="Cao W."/>
        </authorList>
    </citation>
    <scope>NUCLEOTIDE SEQUENCE</scope>
    <source>
        <strain evidence="1">Hyas-2018</strain>
    </source>
</reference>
<comment type="caution">
    <text evidence="1">The sequence shown here is derived from an EMBL/GenBank/DDBJ whole genome shotgun (WGS) entry which is preliminary data.</text>
</comment>
<proteinExistence type="predicted"/>
<sequence>MGPFPEDELTVGRPRQKESFHTRSSAAAAMAASAHVVHNVYRDTSTKGPSSGPRKERCPFAYTKARWLFFLRTTAVPGQHARRQLEREGGDTHYSWRVASTAADCRSSSYVSPEGTRAIPSQHQRSRWQPALLRHCRCRGRRKCALKPELDELEPLVTMFKNMRWRSGLPDTPLPAKASAGTVDKFVTVSFREMCGYSYIRGQSCRAAKHRRVRNSKKSGRCRGPSQRYRICGVESCTPNENDDARQEQCSAYDNTSFGGKQYVWKKFVKEPADCQLHCQPLGHRFSVTLAKLVRDGTPCSTGLDDRVCIAGSCLPVGCDGVVSSRRIADLCGVCGGDNSTCRTFSGLLTLRNLSKDYEVIAVIPRGAASLVATAEGNRLAVKDVETGRFILNGNASVWEPAGSYMGAGTRFHYQNHSGSQSLTARGPLARPVQLMLVFRSPNLGVKFQYSVSSRVANKGAPPSAPADEPSPGGQFLRSRAVLETGPFRWHMGYTCSKSCGTGLKQALATCVVSATGAPVPVEYCSGLPRPRTPASPSQPLPCNTHHCPADRGGRSGAGGDMDGSPRWQVTSDWSACSVTCGEGLQRRTVVCVGLRGGALRDSACKQSGEKPPSVKPCKSRPCSVWQVGPWGKCSSECGKGMRKREVTCGPGIKDSACKASEKPATEQVCEMPPCSSTWFFSAWSECSVKCVPGVQRRRVFCVPGQNECDMLDKPSSQQPCLELCTGTWFVGPWSKCLPSCGNGTRERQVLCVGQQGGRWTTVLPDGHCGYTERPLASEPCDTPCAPEWHTSTWSTCSTSCGGRGSQTRQSLCLDVKGRAASIEECSESSRPSARRPCGLTACPAETAEERGCRDTRNRCALVVQARLCSYPYFRQGCCASCRRAASSHIPTDENRA</sequence>
<gene>
    <name evidence="1" type="ORF">HPB50_018577</name>
</gene>
<name>A0ACB7SZJ7_HYAAI</name>
<evidence type="ECO:0000313" key="2">
    <source>
        <dbReference type="Proteomes" id="UP000821845"/>
    </source>
</evidence>
<accession>A0ACB7SZJ7</accession>
<evidence type="ECO:0000313" key="1">
    <source>
        <dbReference type="EMBL" id="KAH6939492.1"/>
    </source>
</evidence>
<keyword evidence="2" id="KW-1185">Reference proteome</keyword>
<dbReference type="Proteomes" id="UP000821845">
    <property type="component" value="Chromosome 2"/>
</dbReference>
<protein>
    <submittedName>
        <fullName evidence="1">Uncharacterized protein</fullName>
    </submittedName>
</protein>